<dbReference type="Pfam" id="PF13424">
    <property type="entry name" value="TPR_12"/>
    <property type="match status" value="1"/>
</dbReference>
<dbReference type="EMBL" id="ML986649">
    <property type="protein sequence ID" value="KAF2261856.1"/>
    <property type="molecule type" value="Genomic_DNA"/>
</dbReference>
<comment type="caution">
    <text evidence="4">The sequence shown here is derived from an EMBL/GenBank/DDBJ whole genome shotgun (WGS) entry which is preliminary data.</text>
</comment>
<dbReference type="SUPFAM" id="SSF48452">
    <property type="entry name" value="TPR-like"/>
    <property type="match status" value="1"/>
</dbReference>
<dbReference type="AlphaFoldDB" id="A0A9P4K4C7"/>
<dbReference type="SUPFAM" id="SSF52540">
    <property type="entry name" value="P-loop containing nucleoside triphosphate hydrolases"/>
    <property type="match status" value="1"/>
</dbReference>
<dbReference type="Pfam" id="PF24883">
    <property type="entry name" value="NPHP3_N"/>
    <property type="match status" value="1"/>
</dbReference>
<dbReference type="InterPro" id="IPR027417">
    <property type="entry name" value="P-loop_NTPase"/>
</dbReference>
<accession>A0A9P4K4C7</accession>
<evidence type="ECO:0008006" key="6">
    <source>
        <dbReference type="Google" id="ProtNLM"/>
    </source>
</evidence>
<evidence type="ECO:0000259" key="2">
    <source>
        <dbReference type="Pfam" id="PF24809"/>
    </source>
</evidence>
<feature type="domain" description="DUF7708" evidence="2">
    <location>
        <begin position="8"/>
        <end position="136"/>
    </location>
</feature>
<dbReference type="InterPro" id="IPR011990">
    <property type="entry name" value="TPR-like_helical_dom_sf"/>
</dbReference>
<dbReference type="PROSITE" id="PS51257">
    <property type="entry name" value="PROKAR_LIPOPROTEIN"/>
    <property type="match status" value="1"/>
</dbReference>
<feature type="domain" description="Nephrocystin 3-like N-terminal" evidence="3">
    <location>
        <begin position="179"/>
        <end position="340"/>
    </location>
</feature>
<sequence length="1059" mass="121357">MTSIERSVDVAVQAMAGIGCPVWAPIKAVLKISEDYGVAAEQILGVVEMMSENLPRLEIYAKLRLHPVLQIAMLNVFTDVIEFSIKAYKFFQRNAAVRLLGAMWRPFKQEFGGLIARLERHTKCVDDTAIALEQAEAATYRTEMRANHQEQLKISCFQRLQPLDMRKLHQERLNQRVNGTCEWILSNETFARWDTSTSATAMERILLVAGPAGSGKSILSSFIWEQFKTQKQQTIYFSFADDDTAKQTSLSMVRTLIWQLLEQNGDDKFLRLISKLLAQGPPLMPDLLKALSEAINRMPDPVKVIVNGTDECTDSSAELFNYLLELARKNSNVNLCFFGRPHHLHSQAQRNQIPNVISITSATNKKDIQTFIEAELARHRLLNRPTIYEVVSRVLLEKADGMFLWVKLMIEDLGRAATKHEVTERLRDLPQGLEDAYRFILSRLLNRLDKYQLKLVENILSLLSASGRPLRFEEWRYAYALATRSKSDTPGLGLDDFLPELLPEDVADSCGGLITIYDNCIRLVHSSVIEFLIRPADHWKSDTDRLIERFRVDPAVTHDLLASLCLTYLSDESCCALPWQDQDEMARFGEHMFLEYACSYFCYHLNRSNKSPSELHHKILDILDLENCFLVAELLVATVLSDTSLQPHVGLAELAGTMFSGNMLQDILPMLAQRWKREHRIRVSKFGKSDPRTRRWEICQTTLKPFLRKYGTASVINQEEEEGEGEREKEDRLALSSRVLAEEPHDEISELPLSMNQLAANQDLRDIREGFVAKKEACRPSNRRTQKVANESMGPTNNLEGLKALLHNSRPMSLGRQFEFLSKALLPLHKAKELFDPVMVVYQMILQKLAIIPALPLAAIAWSYHQLSKDKEAYRLCLACLEKAGNDNKYLTMELDTLMGSICNHLGKHEEASNHLERAVETAKRSLGEGHFLTLHAQYGLGWHKWRAYWDPSALDLFGELIKHRKTSRRYLSRWFCYAYYYSAEIYWNDYQCRQALKAYEEFLEEYKRAHKNGDCNYWIELAEERIEELRTCDCDKCLESNPRIGHLNTARLSGTGGS</sequence>
<dbReference type="Pfam" id="PF24809">
    <property type="entry name" value="DUF7708"/>
    <property type="match status" value="1"/>
</dbReference>
<reference evidence="5" key="1">
    <citation type="journal article" date="2020" name="Stud. Mycol.">
        <title>101 Dothideomycetes genomes: A test case for predicting lifestyles and emergence of pathogens.</title>
        <authorList>
            <person name="Haridas S."/>
            <person name="Albert R."/>
            <person name="Binder M."/>
            <person name="Bloem J."/>
            <person name="LaButti K."/>
            <person name="Salamov A."/>
            <person name="Andreopoulos B."/>
            <person name="Baker S."/>
            <person name="Barry K."/>
            <person name="Bills G."/>
            <person name="Bluhm B."/>
            <person name="Cannon C."/>
            <person name="Castanera R."/>
            <person name="Culley D."/>
            <person name="Daum C."/>
            <person name="Ezra D."/>
            <person name="Gonzalez J."/>
            <person name="Henrissat B."/>
            <person name="Kuo A."/>
            <person name="Liang C."/>
            <person name="Lipzen A."/>
            <person name="Lutzoni F."/>
            <person name="Magnuson J."/>
            <person name="Mondo S."/>
            <person name="Nolan M."/>
            <person name="Ohm R."/>
            <person name="Pangilinan J."/>
            <person name="Park H.-J."/>
            <person name="Ramirez L."/>
            <person name="Alfaro M."/>
            <person name="Sun H."/>
            <person name="Tritt A."/>
            <person name="Yoshinaga Y."/>
            <person name="Zwiers L.-H."/>
            <person name="Turgeon B."/>
            <person name="Goodwin S."/>
            <person name="Spatafora J."/>
            <person name="Crous P."/>
            <person name="Grigoriev I."/>
        </authorList>
    </citation>
    <scope>NUCLEOTIDE SEQUENCE [LARGE SCALE GENOMIC DNA]</scope>
    <source>
        <strain evidence="5">CBS 304.66</strain>
    </source>
</reference>
<proteinExistence type="predicted"/>
<evidence type="ECO:0000259" key="3">
    <source>
        <dbReference type="Pfam" id="PF24883"/>
    </source>
</evidence>
<keyword evidence="5" id="KW-1185">Reference proteome</keyword>
<dbReference type="InterPro" id="IPR056884">
    <property type="entry name" value="NPHP3-like_N"/>
</dbReference>
<dbReference type="Gene3D" id="3.40.50.300">
    <property type="entry name" value="P-loop containing nucleotide triphosphate hydrolases"/>
    <property type="match status" value="1"/>
</dbReference>
<dbReference type="Gene3D" id="1.25.40.10">
    <property type="entry name" value="Tetratricopeptide repeat domain"/>
    <property type="match status" value="1"/>
</dbReference>
<protein>
    <recommendedName>
        <fullName evidence="6">NACHT domain-containing protein</fullName>
    </recommendedName>
</protein>
<keyword evidence="1" id="KW-0677">Repeat</keyword>
<evidence type="ECO:0000256" key="1">
    <source>
        <dbReference type="ARBA" id="ARBA00022737"/>
    </source>
</evidence>
<organism evidence="4 5">
    <name type="scientific">Lojkania enalia</name>
    <dbReference type="NCBI Taxonomy" id="147567"/>
    <lineage>
        <taxon>Eukaryota</taxon>
        <taxon>Fungi</taxon>
        <taxon>Dikarya</taxon>
        <taxon>Ascomycota</taxon>
        <taxon>Pezizomycotina</taxon>
        <taxon>Dothideomycetes</taxon>
        <taxon>Pleosporomycetidae</taxon>
        <taxon>Pleosporales</taxon>
        <taxon>Pleosporales incertae sedis</taxon>
        <taxon>Lojkania</taxon>
    </lineage>
</organism>
<evidence type="ECO:0000313" key="4">
    <source>
        <dbReference type="EMBL" id="KAF2261856.1"/>
    </source>
</evidence>
<dbReference type="InterPro" id="IPR056125">
    <property type="entry name" value="DUF7708"/>
</dbReference>
<evidence type="ECO:0000313" key="5">
    <source>
        <dbReference type="Proteomes" id="UP000800093"/>
    </source>
</evidence>
<name>A0A9P4K4C7_9PLEO</name>
<dbReference type="Proteomes" id="UP000800093">
    <property type="component" value="Unassembled WGS sequence"/>
</dbReference>
<dbReference type="OrthoDB" id="5430339at2759"/>
<gene>
    <name evidence="4" type="ORF">CC78DRAFT_535313</name>
</gene>
<dbReference type="PANTHER" id="PTHR10039:SF14">
    <property type="entry name" value="NACHT DOMAIN-CONTAINING PROTEIN"/>
    <property type="match status" value="1"/>
</dbReference>
<dbReference type="PANTHER" id="PTHR10039">
    <property type="entry name" value="AMELOGENIN"/>
    <property type="match status" value="1"/>
</dbReference>